<dbReference type="InterPro" id="IPR029063">
    <property type="entry name" value="SAM-dependent_MTases_sf"/>
</dbReference>
<evidence type="ECO:0000313" key="3">
    <source>
        <dbReference type="Proteomes" id="UP000184671"/>
    </source>
</evidence>
<proteinExistence type="predicted"/>
<dbReference type="Proteomes" id="UP000184671">
    <property type="component" value="Unassembled WGS sequence"/>
</dbReference>
<dbReference type="OrthoDB" id="105748at2157"/>
<dbReference type="InterPro" id="IPR041698">
    <property type="entry name" value="Methyltransf_25"/>
</dbReference>
<name>A0A1M4MJS9_9EURY</name>
<dbReference type="PANTHER" id="PTHR43591:SF110">
    <property type="entry name" value="RHODANESE DOMAIN-CONTAINING PROTEIN"/>
    <property type="match status" value="1"/>
</dbReference>
<dbReference type="PANTHER" id="PTHR43591">
    <property type="entry name" value="METHYLTRANSFERASE"/>
    <property type="match status" value="1"/>
</dbReference>
<organism evidence="2 3">
    <name type="scientific">Methanoculleus chikugoensis</name>
    <dbReference type="NCBI Taxonomy" id="118126"/>
    <lineage>
        <taxon>Archaea</taxon>
        <taxon>Methanobacteriati</taxon>
        <taxon>Methanobacteriota</taxon>
        <taxon>Stenosarchaea group</taxon>
        <taxon>Methanomicrobia</taxon>
        <taxon>Methanomicrobiales</taxon>
        <taxon>Methanomicrobiaceae</taxon>
        <taxon>Methanoculleus</taxon>
    </lineage>
</organism>
<sequence length="275" mass="31593">MKHQRDAWDEVNIRHPHHPLRAVIGVDDLNNIYIDGSQKRLISRAVGLEPYFTVLDYGCGVGRWTLWFARQVHRVVGVDISPKMVETARQEADTAGIRNVEHHTVRELPLPFESGAFDLVNVVWVLRYLTDEGELARTVNEICRVVRPGGHVTFIEKVARRQPEFKEHEGDFSGAAVFRRGEQYRSLFEECGMVMKESEVSSASPLYWSYVVVRDTVRRWNLPDLLSKLAPSIVSASIASDDLTARVMHFLDDRGIISCSHRFFCFRKPEDRDTR</sequence>
<dbReference type="GO" id="GO:0032259">
    <property type="term" value="P:methylation"/>
    <property type="evidence" value="ECO:0007669"/>
    <property type="project" value="UniProtKB-KW"/>
</dbReference>
<accession>A0A1M4MJS9</accession>
<dbReference type="Pfam" id="PF13649">
    <property type="entry name" value="Methyltransf_25"/>
    <property type="match status" value="1"/>
</dbReference>
<dbReference type="Gene3D" id="3.40.50.150">
    <property type="entry name" value="Vaccinia Virus protein VP39"/>
    <property type="match status" value="1"/>
</dbReference>
<dbReference type="STRING" id="118126.L21_1034"/>
<dbReference type="GO" id="GO:0102082">
    <property type="term" value="F:demethylrebeccamycin--D-glucose O-methyltransferase activity"/>
    <property type="evidence" value="ECO:0007669"/>
    <property type="project" value="UniProtKB-EC"/>
</dbReference>
<dbReference type="EC" id="2.1.1.164" evidence="2"/>
<reference evidence="2 3" key="1">
    <citation type="submission" date="2016-08" db="EMBL/GenBank/DDBJ databases">
        <authorList>
            <person name="Seilhamer J.J."/>
        </authorList>
    </citation>
    <scope>NUCLEOTIDE SEQUENCE [LARGE SCALE GENOMIC DNA]</scope>
    <source>
        <strain evidence="2">L21-II-0</strain>
    </source>
</reference>
<dbReference type="EMBL" id="FMID01000024">
    <property type="protein sequence ID" value="SCL75143.1"/>
    <property type="molecule type" value="Genomic_DNA"/>
</dbReference>
<evidence type="ECO:0000313" key="2">
    <source>
        <dbReference type="EMBL" id="SCL75143.1"/>
    </source>
</evidence>
<protein>
    <submittedName>
        <fullName evidence="2">Demethylrebeccamycin-D-glucose O-methyltransferase</fullName>
        <ecNumber evidence="2">2.1.1.164</ecNumber>
    </submittedName>
</protein>
<gene>
    <name evidence="2" type="primary">rebM_4</name>
    <name evidence="2" type="ORF">L21_1034</name>
</gene>
<evidence type="ECO:0000259" key="1">
    <source>
        <dbReference type="Pfam" id="PF13649"/>
    </source>
</evidence>
<dbReference type="SUPFAM" id="SSF53335">
    <property type="entry name" value="S-adenosyl-L-methionine-dependent methyltransferases"/>
    <property type="match status" value="1"/>
</dbReference>
<keyword evidence="2" id="KW-0808">Transferase</keyword>
<keyword evidence="2" id="KW-0489">Methyltransferase</keyword>
<dbReference type="CDD" id="cd02440">
    <property type="entry name" value="AdoMet_MTases"/>
    <property type="match status" value="1"/>
</dbReference>
<dbReference type="RefSeq" id="WP_178377685.1">
    <property type="nucleotide sequence ID" value="NZ_FMID01000024.1"/>
</dbReference>
<dbReference type="AlphaFoldDB" id="A0A1M4MJS9"/>
<feature type="domain" description="Methyltransferase" evidence="1">
    <location>
        <begin position="54"/>
        <end position="150"/>
    </location>
</feature>